<evidence type="ECO:0000313" key="5">
    <source>
        <dbReference type="Proteomes" id="UP000037023"/>
    </source>
</evidence>
<evidence type="ECO:0000313" key="4">
    <source>
        <dbReference type="EMBL" id="KOG29098.1"/>
    </source>
</evidence>
<name>A0A0L8KT31_STRVR</name>
<sequence length="158" mass="16036">MRGSQGTATAVATGLFFLMTALVPAQGEAISGRATAARGAAAPASTVFTDGGLPSVARPAAGHAPVDVRAAAGASGEATPGILPDSALAHFSLWLTLVLAALALSVRLAAFFVLLRRRRRGPHRSRPGTHRRSTLRAASTAAHDPRIVNGQPDGTASD</sequence>
<dbReference type="EMBL" id="LGUP01000106">
    <property type="protein sequence ID" value="KOG29098.1"/>
    <property type="molecule type" value="Genomic_DNA"/>
</dbReference>
<reference evidence="4 5" key="1">
    <citation type="submission" date="2015-06" db="EMBL/GenBank/DDBJ databases">
        <authorList>
            <person name="Hoefler B.C."/>
            <person name="Straight P.D."/>
        </authorList>
    </citation>
    <scope>NUCLEOTIDE SEQUENCE [LARGE SCALE GENOMIC DNA]</scope>
    <source>
        <strain evidence="4 5">NRRL 3427</strain>
    </source>
</reference>
<protein>
    <recommendedName>
        <fullName evidence="6">Secreted protein</fullName>
    </recommendedName>
</protein>
<keyword evidence="2" id="KW-1133">Transmembrane helix</keyword>
<evidence type="ECO:0008006" key="6">
    <source>
        <dbReference type="Google" id="ProtNLM"/>
    </source>
</evidence>
<feature type="transmembrane region" description="Helical" evidence="2">
    <location>
        <begin position="93"/>
        <end position="115"/>
    </location>
</feature>
<keyword evidence="2" id="KW-0812">Transmembrane</keyword>
<keyword evidence="2" id="KW-0472">Membrane</keyword>
<comment type="caution">
    <text evidence="4">The sequence shown here is derived from an EMBL/GenBank/DDBJ whole genome shotgun (WGS) entry which is preliminary data.</text>
</comment>
<proteinExistence type="predicted"/>
<feature type="chain" id="PRO_5038595125" description="Secreted protein" evidence="3">
    <location>
        <begin position="26"/>
        <end position="158"/>
    </location>
</feature>
<dbReference type="AlphaFoldDB" id="A0A0L8KT31"/>
<evidence type="ECO:0000256" key="2">
    <source>
        <dbReference type="SAM" id="Phobius"/>
    </source>
</evidence>
<dbReference type="Proteomes" id="UP000037023">
    <property type="component" value="Unassembled WGS sequence"/>
</dbReference>
<accession>A0A0L8KT31</accession>
<feature type="compositionally biased region" description="Basic residues" evidence="1">
    <location>
        <begin position="121"/>
        <end position="134"/>
    </location>
</feature>
<keyword evidence="3" id="KW-0732">Signal</keyword>
<feature type="signal peptide" evidence="3">
    <location>
        <begin position="1"/>
        <end position="25"/>
    </location>
</feature>
<organism evidence="4 5">
    <name type="scientific">Streptomyces viridochromogenes</name>
    <dbReference type="NCBI Taxonomy" id="1938"/>
    <lineage>
        <taxon>Bacteria</taxon>
        <taxon>Bacillati</taxon>
        <taxon>Actinomycetota</taxon>
        <taxon>Actinomycetes</taxon>
        <taxon>Kitasatosporales</taxon>
        <taxon>Streptomycetaceae</taxon>
        <taxon>Streptomyces</taxon>
    </lineage>
</organism>
<feature type="region of interest" description="Disordered" evidence="1">
    <location>
        <begin position="121"/>
        <end position="158"/>
    </location>
</feature>
<gene>
    <name evidence="4" type="ORF">ADK34_13145</name>
</gene>
<evidence type="ECO:0000256" key="3">
    <source>
        <dbReference type="SAM" id="SignalP"/>
    </source>
</evidence>
<evidence type="ECO:0000256" key="1">
    <source>
        <dbReference type="SAM" id="MobiDB-lite"/>
    </source>
</evidence>
<dbReference type="PATRIC" id="fig|1938.6.peg.2848"/>